<comment type="caution">
    <text evidence="2">The sequence shown here is derived from an EMBL/GenBank/DDBJ whole genome shotgun (WGS) entry which is preliminary data.</text>
</comment>
<protein>
    <submittedName>
        <fullName evidence="2">Uncharacterized protein</fullName>
    </submittedName>
</protein>
<sequence>MPYAIAYDSITLSSAYSGQTQVFESRYNSATAGCLTLQFLLTSLRLCEDTTTQCRSIRDDTNESDVNVSKQFCVKVSPATRSKVIQLPVTTHKRRLGPALTLTTRSVFGADDNLPRCVREVLTRRTDYYVTAPWRQSDSWTFTGLGQTAELTACGLGGPALEREETPRGRSSSDFDREVGHGKIGPPGSQESSATERRSLH</sequence>
<dbReference type="EMBL" id="JACVVK020000002">
    <property type="protein sequence ID" value="KAK7508345.1"/>
    <property type="molecule type" value="Genomic_DNA"/>
</dbReference>
<name>A0ABD0M9N9_9CAEN</name>
<feature type="region of interest" description="Disordered" evidence="1">
    <location>
        <begin position="158"/>
        <end position="201"/>
    </location>
</feature>
<evidence type="ECO:0000313" key="2">
    <source>
        <dbReference type="EMBL" id="KAK7508345.1"/>
    </source>
</evidence>
<organism evidence="2 3">
    <name type="scientific">Batillaria attramentaria</name>
    <dbReference type="NCBI Taxonomy" id="370345"/>
    <lineage>
        <taxon>Eukaryota</taxon>
        <taxon>Metazoa</taxon>
        <taxon>Spiralia</taxon>
        <taxon>Lophotrochozoa</taxon>
        <taxon>Mollusca</taxon>
        <taxon>Gastropoda</taxon>
        <taxon>Caenogastropoda</taxon>
        <taxon>Sorbeoconcha</taxon>
        <taxon>Cerithioidea</taxon>
        <taxon>Batillariidae</taxon>
        <taxon>Batillaria</taxon>
    </lineage>
</organism>
<dbReference type="AlphaFoldDB" id="A0ABD0M9N9"/>
<evidence type="ECO:0000256" key="1">
    <source>
        <dbReference type="SAM" id="MobiDB-lite"/>
    </source>
</evidence>
<feature type="non-terminal residue" evidence="2">
    <location>
        <position position="201"/>
    </location>
</feature>
<proteinExistence type="predicted"/>
<gene>
    <name evidence="2" type="ORF">BaRGS_00000584</name>
</gene>
<feature type="compositionally biased region" description="Basic and acidic residues" evidence="1">
    <location>
        <begin position="161"/>
        <end position="181"/>
    </location>
</feature>
<evidence type="ECO:0000313" key="3">
    <source>
        <dbReference type="Proteomes" id="UP001519460"/>
    </source>
</evidence>
<dbReference type="Proteomes" id="UP001519460">
    <property type="component" value="Unassembled WGS sequence"/>
</dbReference>
<accession>A0ABD0M9N9</accession>
<reference evidence="2 3" key="1">
    <citation type="journal article" date="2023" name="Sci. Data">
        <title>Genome assembly of the Korean intertidal mud-creeper Batillaria attramentaria.</title>
        <authorList>
            <person name="Patra A.K."/>
            <person name="Ho P.T."/>
            <person name="Jun S."/>
            <person name="Lee S.J."/>
            <person name="Kim Y."/>
            <person name="Won Y.J."/>
        </authorList>
    </citation>
    <scope>NUCLEOTIDE SEQUENCE [LARGE SCALE GENOMIC DNA]</scope>
    <source>
        <strain evidence="2">Wonlab-2016</strain>
    </source>
</reference>
<keyword evidence="3" id="KW-1185">Reference proteome</keyword>